<name>A0ABX5TCH8_9ENTR</name>
<dbReference type="Proteomes" id="UP000296284">
    <property type="component" value="Chromosome"/>
</dbReference>
<keyword evidence="3" id="KW-1185">Reference proteome</keyword>
<reference evidence="2 3" key="1">
    <citation type="submission" date="2019-03" db="EMBL/GenBank/DDBJ databases">
        <title>Complete genome sequence of Citrobacter sp. SNU WT2 isolated from diseased rainbow trout.</title>
        <authorList>
            <person name="Oh W.T."/>
            <person name="Park S.C."/>
        </authorList>
    </citation>
    <scope>NUCLEOTIDE SEQUENCE [LARGE SCALE GENOMIC DNA]</scope>
    <source>
        <strain evidence="2 3">SNU WT2</strain>
    </source>
</reference>
<protein>
    <submittedName>
        <fullName evidence="2">Uncharacterized protein</fullName>
    </submittedName>
</protein>
<dbReference type="RefSeq" id="WP_135324656.1">
    <property type="nucleotide sequence ID" value="NZ_CP038469.1"/>
</dbReference>
<accession>A0ABX5TCH8</accession>
<keyword evidence="1" id="KW-0812">Transmembrane</keyword>
<organism evidence="2 3">
    <name type="scientific">Citrobacter tructae</name>
    <dbReference type="NCBI Taxonomy" id="2562449"/>
    <lineage>
        <taxon>Bacteria</taxon>
        <taxon>Pseudomonadati</taxon>
        <taxon>Pseudomonadota</taxon>
        <taxon>Gammaproteobacteria</taxon>
        <taxon>Enterobacterales</taxon>
        <taxon>Enterobacteriaceae</taxon>
        <taxon>Citrobacter</taxon>
    </lineage>
</organism>
<proteinExistence type="predicted"/>
<keyword evidence="1" id="KW-1133">Transmembrane helix</keyword>
<evidence type="ECO:0000313" key="2">
    <source>
        <dbReference type="EMBL" id="QBX82980.1"/>
    </source>
</evidence>
<evidence type="ECO:0000256" key="1">
    <source>
        <dbReference type="SAM" id="Phobius"/>
    </source>
</evidence>
<feature type="transmembrane region" description="Helical" evidence="1">
    <location>
        <begin position="12"/>
        <end position="32"/>
    </location>
</feature>
<dbReference type="EMBL" id="CP038469">
    <property type="protein sequence ID" value="QBX82980.1"/>
    <property type="molecule type" value="Genomic_DNA"/>
</dbReference>
<sequence length="98" mass="10860">MALNSVRTIRMPIYAIICIVVLIIAATIALSWPRTDSLGTSLQPELNEPTGDRFQIANAILMNYEETRSNAARWSGVYWGFTFTAAIFSALAGFIFNI</sequence>
<feature type="transmembrane region" description="Helical" evidence="1">
    <location>
        <begin position="77"/>
        <end position="96"/>
    </location>
</feature>
<gene>
    <name evidence="2" type="ORF">E4Z61_22535</name>
</gene>
<evidence type="ECO:0000313" key="3">
    <source>
        <dbReference type="Proteomes" id="UP000296284"/>
    </source>
</evidence>
<keyword evidence="1" id="KW-0472">Membrane</keyword>